<dbReference type="Proteomes" id="UP000050417">
    <property type="component" value="Unassembled WGS sequence"/>
</dbReference>
<evidence type="ECO:0008006" key="3">
    <source>
        <dbReference type="Google" id="ProtNLM"/>
    </source>
</evidence>
<comment type="caution">
    <text evidence="1">The sequence shown here is derived from an EMBL/GenBank/DDBJ whole genome shotgun (WGS) entry which is preliminary data.</text>
</comment>
<protein>
    <recommendedName>
        <fullName evidence="3">YlbF family regulator</fullName>
    </recommendedName>
</protein>
<evidence type="ECO:0000313" key="1">
    <source>
        <dbReference type="EMBL" id="KPL69983.1"/>
    </source>
</evidence>
<name>A0A0P6WSQ9_9CHLR</name>
<organism evidence="1 2">
    <name type="scientific">Ornatilinea apprima</name>
    <dbReference type="NCBI Taxonomy" id="1134406"/>
    <lineage>
        <taxon>Bacteria</taxon>
        <taxon>Bacillati</taxon>
        <taxon>Chloroflexota</taxon>
        <taxon>Anaerolineae</taxon>
        <taxon>Anaerolineales</taxon>
        <taxon>Anaerolineaceae</taxon>
        <taxon>Ornatilinea</taxon>
    </lineage>
</organism>
<gene>
    <name evidence="1" type="ORF">ADN00_18090</name>
</gene>
<dbReference type="InterPro" id="IPR010368">
    <property type="entry name" value="Com_YlbF"/>
</dbReference>
<dbReference type="Pfam" id="PF06133">
    <property type="entry name" value="Com_YlbF"/>
    <property type="match status" value="1"/>
</dbReference>
<keyword evidence="2" id="KW-1185">Reference proteome</keyword>
<evidence type="ECO:0000313" key="2">
    <source>
        <dbReference type="Proteomes" id="UP000050417"/>
    </source>
</evidence>
<dbReference type="InterPro" id="IPR023378">
    <property type="entry name" value="YheA/YmcA-like_dom_sf"/>
</dbReference>
<dbReference type="Gene3D" id="1.20.1500.10">
    <property type="entry name" value="YheA/YmcA-like"/>
    <property type="match status" value="1"/>
</dbReference>
<sequence>MEDRLNELEVSPRLVTMQAARQFAEAFSELAEYQSFERAFQALRNDSAAQKALEDFQKKQASLKALIMLNSLSDEERQELLHLQDLFYSKPTVMSYLQAQRELVAISQSLGDLISTEIGLDYGTSCRTGGCCG</sequence>
<proteinExistence type="predicted"/>
<dbReference type="SUPFAM" id="SSF158622">
    <property type="entry name" value="YheA/YmcA-like"/>
    <property type="match status" value="1"/>
</dbReference>
<reference evidence="1 2" key="1">
    <citation type="submission" date="2015-07" db="EMBL/GenBank/DDBJ databases">
        <title>Genome sequence of Ornatilinea apprima DSM 23815.</title>
        <authorList>
            <person name="Hemp J."/>
            <person name="Ward L.M."/>
            <person name="Pace L.A."/>
            <person name="Fischer W.W."/>
        </authorList>
    </citation>
    <scope>NUCLEOTIDE SEQUENCE [LARGE SCALE GENOMIC DNA]</scope>
    <source>
        <strain evidence="1 2">P3M-1</strain>
    </source>
</reference>
<accession>A0A0P6WSQ9</accession>
<dbReference type="EMBL" id="LGCL01000045">
    <property type="protein sequence ID" value="KPL69983.1"/>
    <property type="molecule type" value="Genomic_DNA"/>
</dbReference>
<dbReference type="AlphaFoldDB" id="A0A0P6WSQ9"/>